<comment type="caution">
    <text evidence="2">The sequence shown here is derived from an EMBL/GenBank/DDBJ whole genome shotgun (WGS) entry which is preliminary data.</text>
</comment>
<dbReference type="AlphaFoldDB" id="A0A4R3R146"/>
<evidence type="ECO:0000313" key="2">
    <source>
        <dbReference type="EMBL" id="TCU26552.1"/>
    </source>
</evidence>
<keyword evidence="3" id="KW-1185">Reference proteome</keyword>
<dbReference type="Proteomes" id="UP000295547">
    <property type="component" value="Unassembled WGS sequence"/>
</dbReference>
<accession>A0A4R3R146</accession>
<protein>
    <submittedName>
        <fullName evidence="2">Uncharacterized protein</fullName>
    </submittedName>
</protein>
<evidence type="ECO:0000256" key="1">
    <source>
        <dbReference type="SAM" id="MobiDB-lite"/>
    </source>
</evidence>
<evidence type="ECO:0000313" key="3">
    <source>
        <dbReference type="Proteomes" id="UP000295547"/>
    </source>
</evidence>
<proteinExistence type="predicted"/>
<gene>
    <name evidence="2" type="ORF">EV130_104163</name>
</gene>
<feature type="compositionally biased region" description="Polar residues" evidence="1">
    <location>
        <begin position="118"/>
        <end position="127"/>
    </location>
</feature>
<reference evidence="2 3" key="1">
    <citation type="submission" date="2019-03" db="EMBL/GenBank/DDBJ databases">
        <title>Genomic Encyclopedia of Type Strains, Phase IV (KMG-V): Genome sequencing to study the core and pangenomes of soil and plant-associated prokaryotes.</title>
        <authorList>
            <person name="Whitman W."/>
        </authorList>
    </citation>
    <scope>NUCLEOTIDE SEQUENCE [LARGE SCALE GENOMIC DNA]</scope>
    <source>
        <strain evidence="2 3">Gr42</strain>
    </source>
</reference>
<feature type="region of interest" description="Disordered" evidence="1">
    <location>
        <begin position="98"/>
        <end position="127"/>
    </location>
</feature>
<name>A0A4R3R146_9HYPH</name>
<dbReference type="EMBL" id="SMBJ01000004">
    <property type="protein sequence ID" value="TCU26552.1"/>
    <property type="molecule type" value="Genomic_DNA"/>
</dbReference>
<organism evidence="2 3">
    <name type="scientific">Rhizobium azibense</name>
    <dbReference type="NCBI Taxonomy" id="1136135"/>
    <lineage>
        <taxon>Bacteria</taxon>
        <taxon>Pseudomonadati</taxon>
        <taxon>Pseudomonadota</taxon>
        <taxon>Alphaproteobacteria</taxon>
        <taxon>Hyphomicrobiales</taxon>
        <taxon>Rhizobiaceae</taxon>
        <taxon>Rhizobium/Agrobacterium group</taxon>
        <taxon>Rhizobium</taxon>
    </lineage>
</organism>
<sequence length="127" mass="14164">MQPEKFADNRQASVDLELRYLRFIPYGDTRSLVSQIVLFTNGFEPEMSRAKASVAAADALGGYLWEVVRQPAPDPFFAFSTEGQYELLHHQVDHAAIRSRGNPAGPEGATNGARCQLATPNQNRWRT</sequence>